<keyword evidence="1" id="KW-0732">Signal</keyword>
<evidence type="ECO:0000256" key="1">
    <source>
        <dbReference type="SAM" id="SignalP"/>
    </source>
</evidence>
<dbReference type="RefSeq" id="WP_183355414.1">
    <property type="nucleotide sequence ID" value="NZ_BLXX01000009.1"/>
</dbReference>
<feature type="signal peptide" evidence="1">
    <location>
        <begin position="1"/>
        <end position="25"/>
    </location>
</feature>
<dbReference type="Proteomes" id="UP000556026">
    <property type="component" value="Unassembled WGS sequence"/>
</dbReference>
<dbReference type="AlphaFoldDB" id="A0A6V8MKP8"/>
<sequence length="310" mass="35857">MTTFLKKLGIFLAGLALLASALQLAADRGLAKSALCREWEDLFSSRINADLLIQGSSRAWVQFSPKVLDRALGLNSYNLGVDGHNFLMQYYRFRLYEKYNQKPRYLIQNIDMLTLEKRKDLYALEQFLPYLDRPLVHEAVSHYQGFEPIDFLVPAAKYRHSKTAAIFGLKECLFPTPSTKYKGFEAQDKEWDDAFLRYYASHPGGVRVQVDPATRVLFDVFLSRCAARGIKVILVYAPEYIEAQGFIVNRAEVLAIFREFSRRYRIPLLDYSHSFISYDTRYFYNSQHLNARGVDQFNTLLARDLAPLVR</sequence>
<evidence type="ECO:0000313" key="3">
    <source>
        <dbReference type="Proteomes" id="UP000556026"/>
    </source>
</evidence>
<gene>
    <name evidence="2" type="ORF">GMST_29260</name>
</gene>
<feature type="chain" id="PRO_5028228045" description="DUF1574 domain-containing protein" evidence="1">
    <location>
        <begin position="26"/>
        <end position="310"/>
    </location>
</feature>
<organism evidence="2 3">
    <name type="scientific">Geomonas silvestris</name>
    <dbReference type="NCBI Taxonomy" id="2740184"/>
    <lineage>
        <taxon>Bacteria</taxon>
        <taxon>Pseudomonadati</taxon>
        <taxon>Thermodesulfobacteriota</taxon>
        <taxon>Desulfuromonadia</taxon>
        <taxon>Geobacterales</taxon>
        <taxon>Geobacteraceae</taxon>
        <taxon>Geomonas</taxon>
    </lineage>
</organism>
<comment type="caution">
    <text evidence="2">The sequence shown here is derived from an EMBL/GenBank/DDBJ whole genome shotgun (WGS) entry which is preliminary data.</text>
</comment>
<name>A0A6V8MKP8_9BACT</name>
<protein>
    <recommendedName>
        <fullName evidence="4">DUF1574 domain-containing protein</fullName>
    </recommendedName>
</protein>
<dbReference type="EMBL" id="BLXX01000009">
    <property type="protein sequence ID" value="GFO60601.1"/>
    <property type="molecule type" value="Genomic_DNA"/>
</dbReference>
<evidence type="ECO:0000313" key="2">
    <source>
        <dbReference type="EMBL" id="GFO60601.1"/>
    </source>
</evidence>
<keyword evidence="3" id="KW-1185">Reference proteome</keyword>
<reference evidence="3" key="1">
    <citation type="submission" date="2020-06" db="EMBL/GenBank/DDBJ databases">
        <title>Draft genomic sequence of Geomonas sp. Red330.</title>
        <authorList>
            <person name="Itoh H."/>
            <person name="Zhenxing X."/>
            <person name="Ushijima N."/>
            <person name="Masuda Y."/>
            <person name="Shiratori Y."/>
            <person name="Senoo K."/>
        </authorList>
    </citation>
    <scope>NUCLEOTIDE SEQUENCE [LARGE SCALE GENOMIC DNA]</scope>
    <source>
        <strain evidence="3">Red330</strain>
    </source>
</reference>
<dbReference type="SUPFAM" id="SSF52266">
    <property type="entry name" value="SGNH hydrolase"/>
    <property type="match status" value="1"/>
</dbReference>
<accession>A0A6V8MKP8</accession>
<proteinExistence type="predicted"/>
<evidence type="ECO:0008006" key="4">
    <source>
        <dbReference type="Google" id="ProtNLM"/>
    </source>
</evidence>